<evidence type="ECO:0008006" key="4">
    <source>
        <dbReference type="Google" id="ProtNLM"/>
    </source>
</evidence>
<feature type="compositionally biased region" description="Polar residues" evidence="1">
    <location>
        <begin position="2995"/>
        <end position="3018"/>
    </location>
</feature>
<dbReference type="PANTHER" id="PTHR14918">
    <property type="entry name" value="KICSTOR COMPLEX PROTEIN SZT2"/>
    <property type="match status" value="1"/>
</dbReference>
<organism evidence="2 3">
    <name type="scientific">Aquatica leii</name>
    <dbReference type="NCBI Taxonomy" id="1421715"/>
    <lineage>
        <taxon>Eukaryota</taxon>
        <taxon>Metazoa</taxon>
        <taxon>Ecdysozoa</taxon>
        <taxon>Arthropoda</taxon>
        <taxon>Hexapoda</taxon>
        <taxon>Insecta</taxon>
        <taxon>Pterygota</taxon>
        <taxon>Neoptera</taxon>
        <taxon>Endopterygota</taxon>
        <taxon>Coleoptera</taxon>
        <taxon>Polyphaga</taxon>
        <taxon>Elateriformia</taxon>
        <taxon>Elateroidea</taxon>
        <taxon>Lampyridae</taxon>
        <taxon>Luciolinae</taxon>
        <taxon>Aquatica</taxon>
    </lineage>
</organism>
<feature type="compositionally biased region" description="Polar residues" evidence="1">
    <location>
        <begin position="1929"/>
        <end position="1941"/>
    </location>
</feature>
<evidence type="ECO:0000313" key="2">
    <source>
        <dbReference type="EMBL" id="KAK4871539.1"/>
    </source>
</evidence>
<sequence>MEIDSVSPDTNEVDLLPTTNNSSIGLLGYELEEEKHIPPFLEADTVYILLPKNVPISRATRLQWLLDHLNTVVSVPTRLNLDTASTDLEVISVVPKRNEVAYSNKYLITTGTNVKYLAYSYRFVYCVDMSPSQSAVDVQRGEILFDEIIRCIKISIESLILQFTIPGNSLVFQPSLYLTVIVNTPFYMSPAQQVLVEGVKITTQNVHEIIRLIERQFNFLEGRIAQVSAIAQDEADHRYVENDDFVGTLSNIPVVLPDSNFVNMLRYSMLAISLLPENSLSHILVITDGVVAMPDSNIMESLLMQLHYDSISVSFLKVGSPFHPQSSAGYISYTDLLHFLSEATLGSFLEDFPVVKPDSSLSMNIYQRLFLLWTFQSKINCSLIATQTKPVLTNEIFDKRIPILLCKRQTEENINASVDLLFSRRMREGYNVDRVKYNDNFLHISLTLQWKAFIYIQYHMYYQWPVIKNIVQVEVHIIAPYEFLHDITCVMRKEPKSSYRQAVIERFWLRLSQLTSGDTFLAQQLSSMQNSTVWYTLPDSVKSGIPVFILNGNDNSKLTLTPSDISCMKFVSLWQPICQMETNNWRKWFHTYKLSVALKYDHPLPKHLHLANSSGRYQVIQCRQAATALYGLLSDWSSFVLIDNHTYLKLISLEHDRPPSWFCLIRITSKFPCAIVNLAFMTSTPGAIRHQVFEELQIELSLLSYLSSPLKSKENLCCTLLKKPLERVLIRYERIPSDFITVVFPDGTQPGKILRYCPSLTGRLFTTLSRYLYHRRWIWSTSHITNPKLELSAVSRILSTLTRMRIREGFSFAHSSSGIITMVLELPMEPFSTCLVQYVVFPPHRAWRENDFASGSEEDVDPETELESEMQMVTEVWVEPQHGTVRLSDFQTHLFNNKRFYELPEVIYRLDSQCISSLLTLEHLSLICQNKSSSSNYEPEKPKYRLSISNRHKRISSQKLGANSFIEKVCDVRERIQHVPFNFDPISILPLCQQTELLFSMFIESSDRVTLLNHHYDHERSNKLLLENIHDHLQCLHDYEFDVTSEESERLMNEILSRHRNKSMHVCPISNKVFNSVDPMEWRCYIKGISVTHVILTFVPATLSSLKNLVCADGTCTPSLNDSSESTERASSRGSNFSDVPINVSNSLVLPLYVFDCPLALLVEAYVNNTNEEIIVAGDIYEDHRFKNGFHVHEDSIRLKSDDSPDAKADDGEDSKHNVTSHCRALVLTHSKCFVMSLFSTLQHGSYVHTSDVHFAMDQCEETVYDIDISYYMKTICGHMKEEGEQISVDTLHQPIMCNELKPLHHLIKDRFSDIMNMAFSPIPTNRDFYYCQNLSMDKTALKGDSDDEISIPPSDGVEFKSDKEASSCSEITSSFMRLDSTNSLFQNSTIAPLFVHLICTVHYNNNVANTSVKVLPTCLGELIQSIESDIQYLEKSNLQITLDILCLTLPLTVQNVITDYSSKGMRTTSFCSDGFPPSVDSVTSDASFAAEFSDPLIHLPEVQKNAISNLKDKIKWLLKDEIATALLDIDLITSDTLNFVISHVSDNVGCSSCLLDTIDLSFVYGSVHSYDKFVQEFAKIKIPYYKLCKEKDIYYLTKNVPYGVSQVEKFAITEFISENFLIDLCIDGVEKINSTDSLSEKSEGMDLVEASDDNSIRNEVFSQQSDVSSANESDFGTDGGYDEDISEDEEDYNWLIRLEKKRQNLPNFWLIMCVDKESVTIYFHCRFLELPTTHVGTYLQVQRTVRDAIRDLCKRVNQSLLLQALNDTRTCDFLLEPDDDYKDWHNTVAPVLTGNSTYSRLKSMDEASDEFDPYSVALVEESFKFTAGFFSCPVVWETQFVLHPRLKTGFGKSGFSRGVLALKTVLDKFSVSNRNNMFVYQDVKSNVFYLRLHENVQNFGKNTIRSNEFESTIVSRSPSIASLPLGPQKNNLTQSQHSIASSNSRESEVRPRVRSFGEKETKESFIEDTLILKVHGITEAGEDVRCDLVQVLQNRLDDAVLECLSIMLARNAMCPLTPEDVHFLQKPFRLPENIIRLSIQQYALKYLNSFIHYLKQNLLQFLNIPKYTDNRSHYHFKDYSETEQNTKLQDNIFIYNQSQNPSSGSRGIVCIALAIIVRPEDNTPEFDGDFSNLFQTLSYYELVYTKRFRENDKPLSTYVEFRLWKQGRVNTDNLTDKLCAATKQSMWDIVTEYYLLQSPLCEKDAEEKSNNVPSEKQSTKPIVSEKEVECSVTLNTNIVSNFKNRRKTQIKVSKPNETPKIVVLQRHKKHIALNSKKVRRSILFEDYVENPEQSKADEKKKFSVKFDGFELGNDGVLTNICSTVLHKWLDFGVELLVPAVRKNIVYLSNPHMLNTIVQEFKNIVTHVSHDSAKAFTLLPSDNGDEEVYVPYNSTQLPNKAIILSRNFEQWKACMTSNSVEEYCEIVNPQSLKHTQKFTPSILDEFCFVPRQKFLWAIIESTKISLYTYNWSKDNVNKLIDFGTNLGLWLSVRAAVLNSITAQKLGIFYNQALTRSSLDAKNPYLNYIGDVEFMMKFSKDHTRRIPTTAIIQPMVTLEAFWDVYPSFQSYHTDPVVLFTLEMQEMKRADKKHKDELKKLHSMWQSRTSTCTSAQIQILKQNSRITHFCHTPLLFLPRWRVQSASTRDHALSPSLINNSGSSFDSRRLSRTDENIWYNILCQGFISEYKRYLQTLGFIPLQIENSHKKRGIFLNMENSTDSVFYVQKAMLGGILIFSIYLKEPFFITKLHTIECNRLQSNNSRMTKNQFTLNFLDESDKIKMVMHLHSFTYDFHLRCIRNYVGGSSSGEKVCEGYHLTHFLDDFMKYYNKAPNFARNLVHEETIAINDLTTDGKQLYDYLLSNVNKYGMDVFSMQGDDGECTEYVLVQMESIPQMSYKDSQDCQHTDDFDVTLVLSRISSQADSNLSLHLKYYLILTSRREVFPKAEGDRKLGKFRRVSSAVRTTPVSRKENRVEEDSISTIDSQRSESEVEFENSTDQTSLDLQSDTNSQQLEPTFQRPSRKGSVPNFTHIEIKQESVNYLGYYSSHERLMQQLILEQAAITRVKIREIVSQGMVDCRTHLLWNKLVSPPEANHLTYGEFMELKSLARLEHLSDTHPNLSCLLHQPLSWYQGLAKLLLIKYADQNRTFMSPDGNIQHYVILHHRYDGAFMLLSMDLHTSRGDLYAVYRASHKYDDSDVCMIDCKALLDSFINCVCFYIWSGLL</sequence>
<evidence type="ECO:0000313" key="3">
    <source>
        <dbReference type="Proteomes" id="UP001353858"/>
    </source>
</evidence>
<feature type="region of interest" description="Disordered" evidence="1">
    <location>
        <begin position="1662"/>
        <end position="1683"/>
    </location>
</feature>
<reference evidence="3" key="1">
    <citation type="submission" date="2023-01" db="EMBL/GenBank/DDBJ databases">
        <title>Key to firefly adult light organ development and bioluminescence: homeobox transcription factors regulate luciferase expression and transportation to peroxisome.</title>
        <authorList>
            <person name="Fu X."/>
        </authorList>
    </citation>
    <scope>NUCLEOTIDE SEQUENCE [LARGE SCALE GENOMIC DNA]</scope>
</reference>
<dbReference type="InterPro" id="IPR033228">
    <property type="entry name" value="SZT2"/>
</dbReference>
<evidence type="ECO:0000256" key="1">
    <source>
        <dbReference type="SAM" id="MobiDB-lite"/>
    </source>
</evidence>
<feature type="region of interest" description="Disordered" evidence="1">
    <location>
        <begin position="2964"/>
        <end position="3027"/>
    </location>
</feature>
<proteinExistence type="predicted"/>
<comment type="caution">
    <text evidence="2">The sequence shown here is derived from an EMBL/GenBank/DDBJ whole genome shotgun (WGS) entry which is preliminary data.</text>
</comment>
<dbReference type="Proteomes" id="UP001353858">
    <property type="component" value="Unassembled WGS sequence"/>
</dbReference>
<accession>A0AAN7NX42</accession>
<gene>
    <name evidence="2" type="ORF">RN001_015663</name>
</gene>
<keyword evidence="3" id="KW-1185">Reference proteome</keyword>
<protein>
    <recommendedName>
        <fullName evidence="4">SZT2</fullName>
    </recommendedName>
</protein>
<dbReference type="GO" id="GO:0005777">
    <property type="term" value="C:peroxisome"/>
    <property type="evidence" value="ECO:0007669"/>
    <property type="project" value="InterPro"/>
</dbReference>
<feature type="region of interest" description="Disordered" evidence="1">
    <location>
        <begin position="1926"/>
        <end position="1951"/>
    </location>
</feature>
<feature type="compositionally biased region" description="Polar residues" evidence="1">
    <location>
        <begin position="1662"/>
        <end position="1675"/>
    </location>
</feature>
<name>A0AAN7NX42_9COLE</name>
<dbReference type="EMBL" id="JARPUR010000008">
    <property type="protein sequence ID" value="KAK4871539.1"/>
    <property type="molecule type" value="Genomic_DNA"/>
</dbReference>
<dbReference type="PANTHER" id="PTHR14918:SF3">
    <property type="entry name" value="KICSTOR COMPLEX PROTEIN SZT2"/>
    <property type="match status" value="1"/>
</dbReference>